<feature type="transmembrane region" description="Helical" evidence="2">
    <location>
        <begin position="35"/>
        <end position="56"/>
    </location>
</feature>
<dbReference type="eggNOG" id="ENOG50330SA">
    <property type="taxonomic scope" value="Bacteria"/>
</dbReference>
<dbReference type="InterPro" id="IPR027381">
    <property type="entry name" value="LytR/CpsA/Psr_C"/>
</dbReference>
<protein>
    <recommendedName>
        <fullName evidence="3">LytR/CpsA/Psr regulator C-terminal domain-containing protein</fullName>
    </recommendedName>
</protein>
<dbReference type="Proteomes" id="UP000002941">
    <property type="component" value="Unassembled WGS sequence"/>
</dbReference>
<evidence type="ECO:0000313" key="4">
    <source>
        <dbReference type="EMBL" id="EJF41475.1"/>
    </source>
</evidence>
<comment type="caution">
    <text evidence="4">The sequence shown here is derived from an EMBL/GenBank/DDBJ whole genome shotgun (WGS) entry which is preliminary data.</text>
</comment>
<dbReference type="EMBL" id="AKFT01000158">
    <property type="protein sequence ID" value="EJF41475.1"/>
    <property type="molecule type" value="Genomic_DNA"/>
</dbReference>
<name>J1H783_9ACTO</name>
<evidence type="ECO:0000256" key="1">
    <source>
        <dbReference type="SAM" id="MobiDB-lite"/>
    </source>
</evidence>
<keyword evidence="2" id="KW-1133">Transmembrane helix</keyword>
<dbReference type="Gene3D" id="3.30.70.2390">
    <property type="match status" value="1"/>
</dbReference>
<keyword evidence="2" id="KW-0472">Membrane</keyword>
<evidence type="ECO:0000256" key="2">
    <source>
        <dbReference type="SAM" id="Phobius"/>
    </source>
</evidence>
<reference evidence="4 5" key="1">
    <citation type="submission" date="2012-05" db="EMBL/GenBank/DDBJ databases">
        <authorList>
            <person name="Harkins D.M."/>
            <person name="Madupu R."/>
            <person name="Durkin A.S."/>
            <person name="Torralba M."/>
            <person name="Methe B."/>
            <person name="Sutton G.G."/>
            <person name="Nelson K.E."/>
        </authorList>
    </citation>
    <scope>NUCLEOTIDE SEQUENCE [LARGE SCALE GENOMIC DNA]</scope>
    <source>
        <strain evidence="4 5">F0489</strain>
    </source>
</reference>
<dbReference type="RefSeq" id="WP_008732293.1">
    <property type="nucleotide sequence ID" value="NZ_AKFT01000158.1"/>
</dbReference>
<feature type="domain" description="LytR/CpsA/Psr regulator C-terminal" evidence="3">
    <location>
        <begin position="105"/>
        <end position="196"/>
    </location>
</feature>
<keyword evidence="2" id="KW-0812">Transmembrane</keyword>
<feature type="region of interest" description="Disordered" evidence="1">
    <location>
        <begin position="60"/>
        <end position="111"/>
    </location>
</feature>
<dbReference type="AlphaFoldDB" id="J1H783"/>
<accession>J1H783</accession>
<dbReference type="Pfam" id="PF13399">
    <property type="entry name" value="LytR_C"/>
    <property type="match status" value="1"/>
</dbReference>
<keyword evidence="5" id="KW-1185">Reference proteome</keyword>
<dbReference type="PATRIC" id="fig|1125718.3.peg.1925"/>
<dbReference type="OrthoDB" id="3267607at2"/>
<gene>
    <name evidence="4" type="ORF">HMPREF1318_1480</name>
</gene>
<organism evidence="4 5">
    <name type="scientific">Actinomyces massiliensis F0489</name>
    <dbReference type="NCBI Taxonomy" id="1125718"/>
    <lineage>
        <taxon>Bacteria</taxon>
        <taxon>Bacillati</taxon>
        <taxon>Actinomycetota</taxon>
        <taxon>Actinomycetes</taxon>
        <taxon>Actinomycetales</taxon>
        <taxon>Actinomycetaceae</taxon>
        <taxon>Actinomyces</taxon>
    </lineage>
</organism>
<evidence type="ECO:0000259" key="3">
    <source>
        <dbReference type="Pfam" id="PF13399"/>
    </source>
</evidence>
<evidence type="ECO:0000313" key="5">
    <source>
        <dbReference type="Proteomes" id="UP000002941"/>
    </source>
</evidence>
<feature type="compositionally biased region" description="Low complexity" evidence="1">
    <location>
        <begin position="63"/>
        <end position="83"/>
    </location>
</feature>
<proteinExistence type="predicted"/>
<sequence>MSDYQYPDDEFDAADAEGPVPVGVHRAQVPAWRSWIPLLAVLIIVPLIAWGAVALLRNGGGSPSSNGSSSAGATTAGPTASTPEPEETETPEPQPSGDADMTMGVTVHNGTNVTGLAGRTGDKLTNAGFTSVQVAQGVYDSADPSATTVFYSTPDNAATAKAVADALGTTNIVESAEAVEADDSPNPIVVILRDDYDDQG</sequence>